<dbReference type="InterPro" id="IPR044668">
    <property type="entry name" value="PuuD-like"/>
</dbReference>
<dbReference type="Pfam" id="PF07722">
    <property type="entry name" value="Peptidase_C26"/>
    <property type="match status" value="1"/>
</dbReference>
<dbReference type="InterPro" id="IPR011697">
    <property type="entry name" value="Peptidase_C26"/>
</dbReference>
<dbReference type="GO" id="GO:0005829">
    <property type="term" value="C:cytosol"/>
    <property type="evidence" value="ECO:0007669"/>
    <property type="project" value="TreeGrafter"/>
</dbReference>
<dbReference type="SUPFAM" id="SSF52317">
    <property type="entry name" value="Class I glutamine amidotransferase-like"/>
    <property type="match status" value="1"/>
</dbReference>
<feature type="region of interest" description="Disordered" evidence="1">
    <location>
        <begin position="260"/>
        <end position="284"/>
    </location>
</feature>
<sequence>MRRNRLERRFPEVMRVSMNSSFNNYAQRREGPARPVIGISARTVPVTVQGLQTTVSLALQSHVDMLASADGIPLLVPLVPGAEHTVPQLDGLLVPGGPDVDPALYGQERHPRTRCGSPEADRVELALIEAALDAGLPVLAICRGMQLLNVLHGGTLHQHLPELVGHDGHSPETEAFTLGRTRLDLHAGSAIDGVLGNDVPEARCHHHQGIDRVGTGLTVTAEAPDGVAEVVEAAAHPFVLGVQWEAGQDDDERLHHALVGAARKGRSASSREREGRLPARVSHP</sequence>
<accession>A0A2C9DJP7</accession>
<reference evidence="2" key="1">
    <citation type="journal article" date="2017" name="Tetrahedron">
        <title>Isolation, structure elucidation and biosynthesis of monomeric benzo[b]fluorene nenestatin from Micromonospora echinospora SCSIO 04089.</title>
        <authorList>
            <person name="Jiang X."/>
            <person name="Zhang Q."/>
            <person name="Zhu Y."/>
            <person name="Nie F."/>
            <person name="Wu Z."/>
            <person name="Yang C."/>
            <person name="Zhang L."/>
            <person name="Tian X."/>
            <person name="Zhang C."/>
        </authorList>
    </citation>
    <scope>NUCLEOTIDE SEQUENCE</scope>
    <source>
        <strain evidence="2">SCSIO 04089</strain>
    </source>
</reference>
<keyword evidence="2" id="KW-0808">Transferase</keyword>
<dbReference type="EMBL" id="KY454837">
    <property type="protein sequence ID" value="ARD70860.1"/>
    <property type="molecule type" value="Genomic_DNA"/>
</dbReference>
<dbReference type="GO" id="GO:0016740">
    <property type="term" value="F:transferase activity"/>
    <property type="evidence" value="ECO:0007669"/>
    <property type="project" value="UniProtKB-KW"/>
</dbReference>
<proteinExistence type="predicted"/>
<protein>
    <submittedName>
        <fullName evidence="2">Glutamyl hydrolase, amidotransferase</fullName>
    </submittedName>
</protein>
<organism evidence="2">
    <name type="scientific">Micromonospora echinospora</name>
    <name type="common">Micromonospora purpurea</name>
    <dbReference type="NCBI Taxonomy" id="1877"/>
    <lineage>
        <taxon>Bacteria</taxon>
        <taxon>Bacillati</taxon>
        <taxon>Actinomycetota</taxon>
        <taxon>Actinomycetes</taxon>
        <taxon>Micromonosporales</taxon>
        <taxon>Micromonosporaceae</taxon>
        <taxon>Micromonospora</taxon>
    </lineage>
</organism>
<dbReference type="AlphaFoldDB" id="A0A2C9DJP7"/>
<evidence type="ECO:0000256" key="1">
    <source>
        <dbReference type="SAM" id="MobiDB-lite"/>
    </source>
</evidence>
<dbReference type="GO" id="GO:0006598">
    <property type="term" value="P:polyamine catabolic process"/>
    <property type="evidence" value="ECO:0007669"/>
    <property type="project" value="TreeGrafter"/>
</dbReference>
<keyword evidence="2" id="KW-0378">Hydrolase</keyword>
<dbReference type="PANTHER" id="PTHR43235:SF1">
    <property type="entry name" value="GLUTAMINE AMIDOTRANSFERASE PB2B2.05-RELATED"/>
    <property type="match status" value="1"/>
</dbReference>
<dbReference type="Gene3D" id="3.40.50.880">
    <property type="match status" value="1"/>
</dbReference>
<evidence type="ECO:0000313" key="2">
    <source>
        <dbReference type="EMBL" id="ARD70860.1"/>
    </source>
</evidence>
<dbReference type="GO" id="GO:0033969">
    <property type="term" value="F:gamma-glutamyl-gamma-aminobutyrate hydrolase activity"/>
    <property type="evidence" value="ECO:0007669"/>
    <property type="project" value="TreeGrafter"/>
</dbReference>
<dbReference type="InterPro" id="IPR029062">
    <property type="entry name" value="Class_I_gatase-like"/>
</dbReference>
<dbReference type="PANTHER" id="PTHR43235">
    <property type="entry name" value="GLUTAMINE AMIDOTRANSFERASE PB2B2.05-RELATED"/>
    <property type="match status" value="1"/>
</dbReference>
<dbReference type="CDD" id="cd01745">
    <property type="entry name" value="GATase1_2"/>
    <property type="match status" value="1"/>
</dbReference>
<dbReference type="PROSITE" id="PS51273">
    <property type="entry name" value="GATASE_TYPE_1"/>
    <property type="match status" value="1"/>
</dbReference>
<name>A0A2C9DJP7_MICEC</name>